<dbReference type="SUPFAM" id="SSF103473">
    <property type="entry name" value="MFS general substrate transporter"/>
    <property type="match status" value="1"/>
</dbReference>
<feature type="transmembrane region" description="Helical" evidence="7">
    <location>
        <begin position="273"/>
        <end position="291"/>
    </location>
</feature>
<dbReference type="InterPro" id="IPR050171">
    <property type="entry name" value="MFS_Transporters"/>
</dbReference>
<feature type="transmembrane region" description="Helical" evidence="7">
    <location>
        <begin position="238"/>
        <end position="261"/>
    </location>
</feature>
<dbReference type="InterPro" id="IPR011701">
    <property type="entry name" value="MFS"/>
</dbReference>
<evidence type="ECO:0000256" key="2">
    <source>
        <dbReference type="ARBA" id="ARBA00022448"/>
    </source>
</evidence>
<feature type="transmembrane region" description="Helical" evidence="7">
    <location>
        <begin position="342"/>
        <end position="358"/>
    </location>
</feature>
<dbReference type="AlphaFoldDB" id="A0A1F6WH18"/>
<dbReference type="Pfam" id="PF07690">
    <property type="entry name" value="MFS_1"/>
    <property type="match status" value="1"/>
</dbReference>
<feature type="transmembrane region" description="Helical" evidence="7">
    <location>
        <begin position="297"/>
        <end position="321"/>
    </location>
</feature>
<evidence type="ECO:0000256" key="6">
    <source>
        <dbReference type="ARBA" id="ARBA00023136"/>
    </source>
</evidence>
<dbReference type="InterPro" id="IPR036259">
    <property type="entry name" value="MFS_trans_sf"/>
</dbReference>
<feature type="transmembrane region" description="Helical" evidence="7">
    <location>
        <begin position="100"/>
        <end position="122"/>
    </location>
</feature>
<evidence type="ECO:0000256" key="5">
    <source>
        <dbReference type="ARBA" id="ARBA00022989"/>
    </source>
</evidence>
<evidence type="ECO:0000313" key="10">
    <source>
        <dbReference type="Proteomes" id="UP000179880"/>
    </source>
</evidence>
<dbReference type="Proteomes" id="UP000179880">
    <property type="component" value="Unassembled WGS sequence"/>
</dbReference>
<keyword evidence="6 7" id="KW-0472">Membrane</keyword>
<name>A0A1F6WH18_9BACT</name>
<evidence type="ECO:0000259" key="8">
    <source>
        <dbReference type="PROSITE" id="PS50850"/>
    </source>
</evidence>
<dbReference type="InterPro" id="IPR020846">
    <property type="entry name" value="MFS_dom"/>
</dbReference>
<comment type="caution">
    <text evidence="9">The sequence shown here is derived from an EMBL/GenBank/DDBJ whole genome shotgun (WGS) entry which is preliminary data.</text>
</comment>
<keyword evidence="4 7" id="KW-0812">Transmembrane</keyword>
<keyword evidence="3" id="KW-1003">Cell membrane</keyword>
<feature type="transmembrane region" description="Helical" evidence="7">
    <location>
        <begin position="134"/>
        <end position="156"/>
    </location>
</feature>
<reference evidence="9 10" key="1">
    <citation type="journal article" date="2016" name="Nat. Commun.">
        <title>Thousands of microbial genomes shed light on interconnected biogeochemical processes in an aquifer system.</title>
        <authorList>
            <person name="Anantharaman K."/>
            <person name="Brown C.T."/>
            <person name="Hug L.A."/>
            <person name="Sharon I."/>
            <person name="Castelle C.J."/>
            <person name="Probst A.J."/>
            <person name="Thomas B.C."/>
            <person name="Singh A."/>
            <person name="Wilkins M.J."/>
            <person name="Karaoz U."/>
            <person name="Brodie E.L."/>
            <person name="Williams K.H."/>
            <person name="Hubbard S.S."/>
            <person name="Banfield J.F."/>
        </authorList>
    </citation>
    <scope>NUCLEOTIDE SEQUENCE [LARGE SCALE GENOMIC DNA]</scope>
</reference>
<dbReference type="Gene3D" id="1.20.1250.20">
    <property type="entry name" value="MFS general substrate transporter like domains"/>
    <property type="match status" value="2"/>
</dbReference>
<sequence length="385" mass="43198">MITTTKNPLRNVYSASFFFATSIALAAYINSSFLGQIIGERRVGLIYTFGALLTFVGLTAIPRLVKKLGNTRALLSILIVNLLTLVVFASGIFGKLNIPFFLAYVVTNSLVIFCFDIFIEHFSNRNIEGRARGTYLSIINLAWVLMPALAGILVASAGYARAYLIAAVAVTLCGLVVITRLRGYSDVNYNRTSWRQAWNYVKEHHDILRVVVINFLLQFFYAWMVIYTPIYLHQHIGLSWPTIGIIFTVMLTPFVFLPYTLGKLSDKIGEKKFLIMGLICMAMATALLFFIKTPTILIWTAALFATRLGAAAVEVMADVYFFKHIRDSDPSVISFYRDMYPLAYFIAPLLASALLIFLPFKALFLILGLIVLSSLFFATRLKDMV</sequence>
<keyword evidence="2" id="KW-0813">Transport</keyword>
<proteinExistence type="predicted"/>
<dbReference type="PANTHER" id="PTHR23517">
    <property type="entry name" value="RESISTANCE PROTEIN MDTM, PUTATIVE-RELATED-RELATED"/>
    <property type="match status" value="1"/>
</dbReference>
<dbReference type="EMBL" id="MFUH01000041">
    <property type="protein sequence ID" value="OGI81114.1"/>
    <property type="molecule type" value="Genomic_DNA"/>
</dbReference>
<evidence type="ECO:0000256" key="1">
    <source>
        <dbReference type="ARBA" id="ARBA00004651"/>
    </source>
</evidence>
<evidence type="ECO:0000256" key="7">
    <source>
        <dbReference type="SAM" id="Phobius"/>
    </source>
</evidence>
<dbReference type="GO" id="GO:0022857">
    <property type="term" value="F:transmembrane transporter activity"/>
    <property type="evidence" value="ECO:0007669"/>
    <property type="project" value="InterPro"/>
</dbReference>
<feature type="transmembrane region" description="Helical" evidence="7">
    <location>
        <begin position="364"/>
        <end position="381"/>
    </location>
</feature>
<evidence type="ECO:0000313" key="9">
    <source>
        <dbReference type="EMBL" id="OGI81114.1"/>
    </source>
</evidence>
<organism evidence="9 10">
    <name type="scientific">Candidatus Nomurabacteria bacterium RIFCSPHIGHO2_02_FULL_42_24</name>
    <dbReference type="NCBI Taxonomy" id="1801757"/>
    <lineage>
        <taxon>Bacteria</taxon>
        <taxon>Candidatus Nomuraibacteriota</taxon>
    </lineage>
</organism>
<feature type="domain" description="Major facilitator superfamily (MFS) profile" evidence="8">
    <location>
        <begin position="207"/>
        <end position="385"/>
    </location>
</feature>
<dbReference type="PROSITE" id="PS50850">
    <property type="entry name" value="MFS"/>
    <property type="match status" value="1"/>
</dbReference>
<feature type="transmembrane region" description="Helical" evidence="7">
    <location>
        <begin position="73"/>
        <end position="94"/>
    </location>
</feature>
<accession>A0A1F6WH18</accession>
<evidence type="ECO:0000256" key="3">
    <source>
        <dbReference type="ARBA" id="ARBA00022475"/>
    </source>
</evidence>
<dbReference type="GO" id="GO:0005886">
    <property type="term" value="C:plasma membrane"/>
    <property type="evidence" value="ECO:0007669"/>
    <property type="project" value="UniProtKB-SubCell"/>
</dbReference>
<gene>
    <name evidence="9" type="ORF">A3B93_00565</name>
</gene>
<comment type="subcellular location">
    <subcellularLocation>
        <location evidence="1">Cell membrane</location>
        <topology evidence="1">Multi-pass membrane protein</topology>
    </subcellularLocation>
</comment>
<keyword evidence="5 7" id="KW-1133">Transmembrane helix</keyword>
<feature type="transmembrane region" description="Helical" evidence="7">
    <location>
        <begin position="43"/>
        <end position="61"/>
    </location>
</feature>
<feature type="transmembrane region" description="Helical" evidence="7">
    <location>
        <begin position="207"/>
        <end position="226"/>
    </location>
</feature>
<feature type="transmembrane region" description="Helical" evidence="7">
    <location>
        <begin position="162"/>
        <end position="181"/>
    </location>
</feature>
<feature type="transmembrane region" description="Helical" evidence="7">
    <location>
        <begin position="12"/>
        <end position="31"/>
    </location>
</feature>
<protein>
    <recommendedName>
        <fullName evidence="8">Major facilitator superfamily (MFS) profile domain-containing protein</fullName>
    </recommendedName>
</protein>
<evidence type="ECO:0000256" key="4">
    <source>
        <dbReference type="ARBA" id="ARBA00022692"/>
    </source>
</evidence>